<accession>A0ABW1FFG4</accession>
<keyword evidence="2" id="KW-1185">Reference proteome</keyword>
<proteinExistence type="predicted"/>
<gene>
    <name evidence="1" type="ORF">ACFP3M_10460</name>
</gene>
<evidence type="ECO:0000313" key="1">
    <source>
        <dbReference type="EMBL" id="MFC5893236.1"/>
    </source>
</evidence>
<organism evidence="1 2">
    <name type="scientific">Streptomyces ramulosus</name>
    <dbReference type="NCBI Taxonomy" id="47762"/>
    <lineage>
        <taxon>Bacteria</taxon>
        <taxon>Bacillati</taxon>
        <taxon>Actinomycetota</taxon>
        <taxon>Actinomycetes</taxon>
        <taxon>Kitasatosporales</taxon>
        <taxon>Streptomycetaceae</taxon>
        <taxon>Streptomyces</taxon>
    </lineage>
</organism>
<evidence type="ECO:0000313" key="2">
    <source>
        <dbReference type="Proteomes" id="UP001596241"/>
    </source>
</evidence>
<dbReference type="EMBL" id="JBHSPW010000004">
    <property type="protein sequence ID" value="MFC5893236.1"/>
    <property type="molecule type" value="Genomic_DNA"/>
</dbReference>
<name>A0ABW1FFG4_9ACTN</name>
<comment type="caution">
    <text evidence="1">The sequence shown here is derived from an EMBL/GenBank/DDBJ whole genome shotgun (WGS) entry which is preliminary data.</text>
</comment>
<protein>
    <submittedName>
        <fullName evidence="1">Uncharacterized protein</fullName>
    </submittedName>
</protein>
<reference evidence="2" key="1">
    <citation type="journal article" date="2019" name="Int. J. Syst. Evol. Microbiol.">
        <title>The Global Catalogue of Microorganisms (GCM) 10K type strain sequencing project: providing services to taxonomists for standard genome sequencing and annotation.</title>
        <authorList>
            <consortium name="The Broad Institute Genomics Platform"/>
            <consortium name="The Broad Institute Genome Sequencing Center for Infectious Disease"/>
            <person name="Wu L."/>
            <person name="Ma J."/>
        </authorList>
    </citation>
    <scope>NUCLEOTIDE SEQUENCE [LARGE SCALE GENOMIC DNA]</scope>
    <source>
        <strain evidence="2">CGMCC 1.15809</strain>
    </source>
</reference>
<dbReference type="Proteomes" id="UP001596241">
    <property type="component" value="Unassembled WGS sequence"/>
</dbReference>
<sequence>MVQFAGEGKVPVPYITAWSGERVAVRSLTVRADGAGLAYRDERAGDRDAHGVLWSRVGEAPGEGRPRFRAVHPVRQRRALLAGLCQVCGEPAGRTGRGVLFLLPRQEGRASGWPEGAYGMKPPVCVGCAAVAVRHCPQLGDPVAVRVRKARVRGVYGGFHAPGRGGGLAAASEDGFLPYGHPHAAWFLASQLVVELRRCTVVDLAAETGGAAGPGAEAGGPAAA</sequence>
<dbReference type="RefSeq" id="WP_345079070.1">
    <property type="nucleotide sequence ID" value="NZ_BAAAWG010000004.1"/>
</dbReference>